<accession>A0A1Q8I087</accession>
<protein>
    <submittedName>
        <fullName evidence="3">Uncharacterized protein</fullName>
    </submittedName>
</protein>
<keyword evidence="2" id="KW-0472">Membrane</keyword>
<feature type="transmembrane region" description="Helical" evidence="2">
    <location>
        <begin position="57"/>
        <end position="76"/>
    </location>
</feature>
<dbReference type="RefSeq" id="WP_075249562.1">
    <property type="nucleotide sequence ID" value="NZ_MSGO01000036.1"/>
</dbReference>
<keyword evidence="2" id="KW-1133">Transmembrane helix</keyword>
<dbReference type="Proteomes" id="UP000185736">
    <property type="component" value="Unassembled WGS sequence"/>
</dbReference>
<gene>
    <name evidence="3" type="ORF">BKH32_08575</name>
</gene>
<keyword evidence="2" id="KW-0812">Transmembrane</keyword>
<dbReference type="EMBL" id="MSGO01000036">
    <property type="protein sequence ID" value="OLL14516.1"/>
    <property type="molecule type" value="Genomic_DNA"/>
</dbReference>
<evidence type="ECO:0000313" key="3">
    <source>
        <dbReference type="EMBL" id="OLL14516.1"/>
    </source>
</evidence>
<proteinExistence type="predicted"/>
<organism evidence="3 4">
    <name type="scientific">Actinomyces oris</name>
    <dbReference type="NCBI Taxonomy" id="544580"/>
    <lineage>
        <taxon>Bacteria</taxon>
        <taxon>Bacillati</taxon>
        <taxon>Actinomycetota</taxon>
        <taxon>Actinomycetes</taxon>
        <taxon>Actinomycetales</taxon>
        <taxon>Actinomycetaceae</taxon>
        <taxon>Actinomyces</taxon>
    </lineage>
</organism>
<name>A0A1Q8I087_9ACTO</name>
<evidence type="ECO:0000313" key="4">
    <source>
        <dbReference type="Proteomes" id="UP000185736"/>
    </source>
</evidence>
<sequence length="194" mass="20903">MTVTQSGVEGGGHAARFEPIIRRSSPQERVVAWGLIAVGLLGLAIGLAIMTYGQYRGMLACFVVAALCLLMGYPTLWPRTVFDQSGIHSRTLLRSYDLAWPGSRDDFDIAQEPRPARRIGGAGPSVQATVRSGAGTVVLGGMTAWALTEPRARFLMEDELDRLWAWAASWGLVPAEDPEGKRTRSGEGNGPSHP</sequence>
<feature type="region of interest" description="Disordered" evidence="1">
    <location>
        <begin position="175"/>
        <end position="194"/>
    </location>
</feature>
<evidence type="ECO:0000256" key="1">
    <source>
        <dbReference type="SAM" id="MobiDB-lite"/>
    </source>
</evidence>
<reference evidence="3 4" key="1">
    <citation type="submission" date="2016-12" db="EMBL/GenBank/DDBJ databases">
        <title>Genomic comparison of strains in the 'Actinomyces naeslundii' group.</title>
        <authorList>
            <person name="Mughal S.R."/>
            <person name="Do T."/>
            <person name="Gilbert S.C."/>
            <person name="Witherden E.A."/>
            <person name="Didelot X."/>
            <person name="Beighton D."/>
        </authorList>
    </citation>
    <scope>NUCLEOTIDE SEQUENCE [LARGE SCALE GENOMIC DNA]</scope>
    <source>
        <strain evidence="3 4">S64C</strain>
    </source>
</reference>
<feature type="transmembrane region" description="Helical" evidence="2">
    <location>
        <begin position="30"/>
        <end position="51"/>
    </location>
</feature>
<evidence type="ECO:0000256" key="2">
    <source>
        <dbReference type="SAM" id="Phobius"/>
    </source>
</evidence>
<comment type="caution">
    <text evidence="3">The sequence shown here is derived from an EMBL/GenBank/DDBJ whole genome shotgun (WGS) entry which is preliminary data.</text>
</comment>
<dbReference type="AlphaFoldDB" id="A0A1Q8I087"/>